<evidence type="ECO:0000256" key="2">
    <source>
        <dbReference type="ARBA" id="ARBA00006213"/>
    </source>
</evidence>
<comment type="similarity">
    <text evidence="2 7">Belongs to the purine permeases (TC 2.A.7.14) family.</text>
</comment>
<dbReference type="GeneID" id="103325013"/>
<feature type="transmembrane region" description="Helical" evidence="7">
    <location>
        <begin position="314"/>
        <end position="335"/>
    </location>
</feature>
<protein>
    <recommendedName>
        <fullName evidence="7">Probable purine permease</fullName>
    </recommendedName>
</protein>
<feature type="transmembrane region" description="Helical" evidence="7">
    <location>
        <begin position="75"/>
        <end position="94"/>
    </location>
</feature>
<reference evidence="9 10" key="3">
    <citation type="submission" date="2025-05" db="UniProtKB">
        <authorList>
            <consortium name="RefSeq"/>
        </authorList>
    </citation>
    <scope>IDENTIFICATION</scope>
</reference>
<gene>
    <name evidence="9 10" type="primary">LOC103325013</name>
</gene>
<evidence type="ECO:0000256" key="7">
    <source>
        <dbReference type="RuleBase" id="RU368015"/>
    </source>
</evidence>
<dbReference type="PANTHER" id="PTHR31376">
    <property type="entry name" value="OS09G0467300 PROTEIN-RELATED"/>
    <property type="match status" value="1"/>
</dbReference>
<feature type="transmembrane region" description="Helical" evidence="7">
    <location>
        <begin position="174"/>
        <end position="192"/>
    </location>
</feature>
<keyword evidence="5 7" id="KW-1133">Transmembrane helix</keyword>
<evidence type="ECO:0000256" key="6">
    <source>
        <dbReference type="ARBA" id="ARBA00023136"/>
    </source>
</evidence>
<keyword evidence="8" id="KW-1185">Reference proteome</keyword>
<dbReference type="InterPro" id="IPR030182">
    <property type="entry name" value="PUP_plant"/>
</dbReference>
<evidence type="ECO:0000313" key="10">
    <source>
        <dbReference type="RefSeq" id="XP_008225354.1"/>
    </source>
</evidence>
<dbReference type="InterPro" id="IPR037185">
    <property type="entry name" value="EmrE-like"/>
</dbReference>
<feature type="transmembrane region" description="Helical" evidence="7">
    <location>
        <begin position="207"/>
        <end position="227"/>
    </location>
</feature>
<reference evidence="8" key="1">
    <citation type="journal article" date="1997" name="Nucleic Acids Res.">
        <title>tRNAscan-SE: a program for improved detection of transfer RNA genes in genomic sequence.</title>
        <authorList>
            <person name="Lowe T.M."/>
            <person name="Eddy S.R."/>
        </authorList>
    </citation>
    <scope>NUCLEOTIDE SEQUENCE [LARGE SCALE GENOMIC DNA]</scope>
</reference>
<dbReference type="RefSeq" id="XP_008225353.1">
    <property type="nucleotide sequence ID" value="XM_008227131.2"/>
</dbReference>
<evidence type="ECO:0000256" key="4">
    <source>
        <dbReference type="ARBA" id="ARBA00022692"/>
    </source>
</evidence>
<keyword evidence="6 7" id="KW-0472">Membrane</keyword>
<feature type="transmembrane region" description="Helical" evidence="7">
    <location>
        <begin position="248"/>
        <end position="266"/>
    </location>
</feature>
<feature type="transmembrane region" description="Helical" evidence="7">
    <location>
        <begin position="286"/>
        <end position="309"/>
    </location>
</feature>
<sequence length="390" mass="42504">MGEAQELQLSIMAQEANEASSPGHTNAPDRSLLPQRRSFNWWLKVAIYAFLVIAGQSVATLLGRLYFDKGGDSKWLATVVQLCGFPVLLPYYCIPAASRNPITKNSTIQFKQPSTLILASVYGSIGLLLALDCYLYSVGLAYLPVSTYSLICASQLAFNALFSFLLNSQKFTPYIVNSLVLLTISSTLLVFQGDSADDPSGGSKTKYAIGFICTVGASAGYGLVLSLTQLAFKRVIRKETFRVVMDMIVYQALVATCVILVGLFASGEWKGLKKEMGMYKLGTVSYVMNLVWTAITWQLFGIGAIGLILEASSLFSNAISAMGLPVVPVLAVIFFHDKMDGIKAMAMVLAIWGFISYAYQHYLDDRKSKNENKNVNGEVPEASSLEKING</sequence>
<feature type="transmembrane region" description="Helical" evidence="7">
    <location>
        <begin position="115"/>
        <end position="142"/>
    </location>
</feature>
<keyword evidence="4 7" id="KW-0812">Transmembrane</keyword>
<dbReference type="Proteomes" id="UP000694861">
    <property type="component" value="Linkage group LG3"/>
</dbReference>
<proteinExistence type="inferred from homology"/>
<feature type="transmembrane region" description="Helical" evidence="7">
    <location>
        <begin position="341"/>
        <end position="359"/>
    </location>
</feature>
<dbReference type="SUPFAM" id="SSF103481">
    <property type="entry name" value="Multidrug resistance efflux transporter EmrE"/>
    <property type="match status" value="1"/>
</dbReference>
<organism evidence="8 10">
    <name type="scientific">Prunus mume</name>
    <name type="common">Japanese apricot</name>
    <name type="synonym">Armeniaca mume</name>
    <dbReference type="NCBI Taxonomy" id="102107"/>
    <lineage>
        <taxon>Eukaryota</taxon>
        <taxon>Viridiplantae</taxon>
        <taxon>Streptophyta</taxon>
        <taxon>Embryophyta</taxon>
        <taxon>Tracheophyta</taxon>
        <taxon>Spermatophyta</taxon>
        <taxon>Magnoliopsida</taxon>
        <taxon>eudicotyledons</taxon>
        <taxon>Gunneridae</taxon>
        <taxon>Pentapetalae</taxon>
        <taxon>rosids</taxon>
        <taxon>fabids</taxon>
        <taxon>Rosales</taxon>
        <taxon>Rosaceae</taxon>
        <taxon>Amygdaloideae</taxon>
        <taxon>Amygdaleae</taxon>
        <taxon>Prunus</taxon>
    </lineage>
</organism>
<keyword evidence="3 7" id="KW-0813">Transport</keyword>
<evidence type="ECO:0000256" key="3">
    <source>
        <dbReference type="ARBA" id="ARBA00022448"/>
    </source>
</evidence>
<evidence type="ECO:0000256" key="1">
    <source>
        <dbReference type="ARBA" id="ARBA00004141"/>
    </source>
</evidence>
<dbReference type="PANTHER" id="PTHR31376:SF17">
    <property type="entry name" value="PURINE PERMEASE 21-RELATED"/>
    <property type="match status" value="1"/>
</dbReference>
<evidence type="ECO:0000313" key="9">
    <source>
        <dbReference type="RefSeq" id="XP_008225353.1"/>
    </source>
</evidence>
<evidence type="ECO:0000313" key="8">
    <source>
        <dbReference type="Proteomes" id="UP000694861"/>
    </source>
</evidence>
<name>A0ABM0NIM4_PRUMU</name>
<feature type="transmembrane region" description="Helical" evidence="7">
    <location>
        <begin position="148"/>
        <end position="167"/>
    </location>
</feature>
<dbReference type="RefSeq" id="XP_008225354.1">
    <property type="nucleotide sequence ID" value="XM_008227132.2"/>
</dbReference>
<accession>A0ABM0NIM4</accession>
<reference evidence="8" key="2">
    <citation type="journal article" date="2012" name="Nat. Commun.">
        <title>The genome of Prunus mume.</title>
        <authorList>
            <person name="Zhang Q."/>
            <person name="Chen W."/>
            <person name="Sun L."/>
            <person name="Zhao F."/>
            <person name="Huang B."/>
            <person name="Yang W."/>
            <person name="Tao Y."/>
            <person name="Wang J."/>
            <person name="Yuan Z."/>
            <person name="Fan G."/>
            <person name="Xing Z."/>
            <person name="Han C."/>
            <person name="Pan H."/>
            <person name="Zhong X."/>
            <person name="Shi W."/>
            <person name="Liang X."/>
            <person name="Du D."/>
            <person name="Sun F."/>
            <person name="Xu Z."/>
            <person name="Hao R."/>
            <person name="Lv T."/>
            <person name="Lv Y."/>
            <person name="Zheng Z."/>
            <person name="Sun M."/>
            <person name="Luo L."/>
            <person name="Cai M."/>
            <person name="Gao Y."/>
            <person name="Wang J."/>
            <person name="Yin Y."/>
            <person name="Xu X."/>
            <person name="Cheng T."/>
            <person name="Wang J."/>
        </authorList>
    </citation>
    <scope>NUCLEOTIDE SEQUENCE [LARGE SCALE GENOMIC DNA]</scope>
</reference>
<dbReference type="Pfam" id="PF16913">
    <property type="entry name" value="PUNUT"/>
    <property type="match status" value="1"/>
</dbReference>
<evidence type="ECO:0000256" key="5">
    <source>
        <dbReference type="ARBA" id="ARBA00022989"/>
    </source>
</evidence>
<feature type="transmembrane region" description="Helical" evidence="7">
    <location>
        <begin position="41"/>
        <end position="63"/>
    </location>
</feature>
<comment type="subcellular location">
    <subcellularLocation>
        <location evidence="1 7">Membrane</location>
        <topology evidence="1 7">Multi-pass membrane protein</topology>
    </subcellularLocation>
</comment>